<dbReference type="InterPro" id="IPR011990">
    <property type="entry name" value="TPR-like_helical_dom_sf"/>
</dbReference>
<evidence type="ECO:0000256" key="1">
    <source>
        <dbReference type="ARBA" id="ARBA00022737"/>
    </source>
</evidence>
<feature type="region of interest" description="Disordered" evidence="4">
    <location>
        <begin position="865"/>
        <end position="885"/>
    </location>
</feature>
<dbReference type="Gene3D" id="1.25.40.1010">
    <property type="match status" value="1"/>
</dbReference>
<dbReference type="Gene3D" id="1.25.40.1040">
    <property type="match status" value="1"/>
</dbReference>
<dbReference type="InParanoid" id="A8XML0"/>
<organism evidence="5 6">
    <name type="scientific">Caenorhabditis briggsae</name>
    <dbReference type="NCBI Taxonomy" id="6238"/>
    <lineage>
        <taxon>Eukaryota</taxon>
        <taxon>Metazoa</taxon>
        <taxon>Ecdysozoa</taxon>
        <taxon>Nematoda</taxon>
        <taxon>Chromadorea</taxon>
        <taxon>Rhabditida</taxon>
        <taxon>Rhabditina</taxon>
        <taxon>Rhabditomorpha</taxon>
        <taxon>Rhabditoidea</taxon>
        <taxon>Rhabditidae</taxon>
        <taxon>Peloderinae</taxon>
        <taxon>Caenorhabditis</taxon>
    </lineage>
</organism>
<protein>
    <submittedName>
        <fullName evidence="5">Protein CBR-HPO-29</fullName>
    </submittedName>
</protein>
<keyword evidence="2 3" id="KW-0802">TPR repeat</keyword>
<evidence type="ECO:0000313" key="6">
    <source>
        <dbReference type="Proteomes" id="UP000008549"/>
    </source>
</evidence>
<dbReference type="SMART" id="SM00028">
    <property type="entry name" value="TPR"/>
    <property type="match status" value="6"/>
</dbReference>
<evidence type="ECO:0000313" key="5">
    <source>
        <dbReference type="EMBL" id="CAP33886.2"/>
    </source>
</evidence>
<dbReference type="InterPro" id="IPR021183">
    <property type="entry name" value="NatA_aux_su"/>
</dbReference>
<dbReference type="GO" id="GO:0005737">
    <property type="term" value="C:cytoplasm"/>
    <property type="evidence" value="ECO:0000318"/>
    <property type="project" value="GO_Central"/>
</dbReference>
<evidence type="ECO:0000256" key="4">
    <source>
        <dbReference type="SAM" id="MobiDB-lite"/>
    </source>
</evidence>
<reference evidence="5 6" key="1">
    <citation type="journal article" date="2003" name="PLoS Biol.">
        <title>The genome sequence of Caenorhabditis briggsae: a platform for comparative genomics.</title>
        <authorList>
            <person name="Stein L.D."/>
            <person name="Bao Z."/>
            <person name="Blasiar D."/>
            <person name="Blumenthal T."/>
            <person name="Brent M.R."/>
            <person name="Chen N."/>
            <person name="Chinwalla A."/>
            <person name="Clarke L."/>
            <person name="Clee C."/>
            <person name="Coghlan A."/>
            <person name="Coulson A."/>
            <person name="D'Eustachio P."/>
            <person name="Fitch D.H."/>
            <person name="Fulton L.A."/>
            <person name="Fulton R.E."/>
            <person name="Griffiths-Jones S."/>
            <person name="Harris T.W."/>
            <person name="Hillier L.W."/>
            <person name="Kamath R."/>
            <person name="Kuwabara P.E."/>
            <person name="Mardis E.R."/>
            <person name="Marra M.A."/>
            <person name="Miner T.L."/>
            <person name="Minx P."/>
            <person name="Mullikin J.C."/>
            <person name="Plumb R.W."/>
            <person name="Rogers J."/>
            <person name="Schein J.E."/>
            <person name="Sohrmann M."/>
            <person name="Spieth J."/>
            <person name="Stajich J.E."/>
            <person name="Wei C."/>
            <person name="Willey D."/>
            <person name="Wilson R.K."/>
            <person name="Durbin R."/>
            <person name="Waterston R.H."/>
        </authorList>
    </citation>
    <scope>NUCLEOTIDE SEQUENCE [LARGE SCALE GENOMIC DNA]</scope>
    <source>
        <strain evidence="5 6">AF16</strain>
    </source>
</reference>
<keyword evidence="6" id="KW-1185">Reference proteome</keyword>
<dbReference type="PIRSF" id="PIRSF000422">
    <property type="entry name" value="N-terminal-AcTrfase-A_aux_su"/>
    <property type="match status" value="1"/>
</dbReference>
<dbReference type="HOGENOM" id="CLU_006686_0_0_1"/>
<feature type="compositionally biased region" description="Low complexity" evidence="4">
    <location>
        <begin position="867"/>
        <end position="885"/>
    </location>
</feature>
<proteinExistence type="predicted"/>
<dbReference type="OMA" id="MEMRADY"/>
<dbReference type="EMBL" id="HE600979">
    <property type="protein sequence ID" value="CAP33886.2"/>
    <property type="molecule type" value="Genomic_DNA"/>
</dbReference>
<reference evidence="5 6" key="2">
    <citation type="journal article" date="2011" name="PLoS Genet.">
        <title>Caenorhabditis briggsae recombinant inbred line genotypes reveal inter-strain incompatibility and the evolution of recombination.</title>
        <authorList>
            <person name="Ross J.A."/>
            <person name="Koboldt D.C."/>
            <person name="Staisch J.E."/>
            <person name="Chamberlin H.M."/>
            <person name="Gupta B.P."/>
            <person name="Miller R.D."/>
            <person name="Baird S.E."/>
            <person name="Haag E.S."/>
        </authorList>
    </citation>
    <scope>NUCLEOTIDE SEQUENCE [LARGE SCALE GENOMIC DNA]</scope>
    <source>
        <strain evidence="5 6">AF16</strain>
    </source>
</reference>
<dbReference type="GO" id="GO:0031415">
    <property type="term" value="C:NatA complex"/>
    <property type="evidence" value="ECO:0000318"/>
    <property type="project" value="GO_Central"/>
</dbReference>
<dbReference type="PANTHER" id="PTHR22767:SF2">
    <property type="entry name" value="N(ALPHA)-ACETYLTRANSFERASE 15_16, ISOFORM A"/>
    <property type="match status" value="1"/>
</dbReference>
<dbReference type="WormBase" id="CBG15710">
    <property type="protein sequence ID" value="CBP46004"/>
    <property type="gene ID" value="WBGene00035856"/>
    <property type="gene designation" value="Cbr-hpo-29"/>
</dbReference>
<evidence type="ECO:0000256" key="2">
    <source>
        <dbReference type="ARBA" id="ARBA00022803"/>
    </source>
</evidence>
<dbReference type="eggNOG" id="KOG1156">
    <property type="taxonomic scope" value="Eukaryota"/>
</dbReference>
<dbReference type="STRING" id="6238.A8XML0"/>
<feature type="region of interest" description="Disordered" evidence="4">
    <location>
        <begin position="629"/>
        <end position="659"/>
    </location>
</feature>
<dbReference type="FunFam" id="1.25.40.1040:FF:000009">
    <property type="entry name" value="N-acetyltransferase subunit Nat1"/>
    <property type="match status" value="1"/>
</dbReference>
<evidence type="ECO:0000256" key="3">
    <source>
        <dbReference type="PROSITE-ProRule" id="PRU00339"/>
    </source>
</evidence>
<feature type="repeat" description="TPR" evidence="3">
    <location>
        <begin position="100"/>
        <end position="133"/>
    </location>
</feature>
<dbReference type="Pfam" id="PF12569">
    <property type="entry name" value="NatA_aux_su"/>
    <property type="match status" value="1"/>
</dbReference>
<dbReference type="FunFam" id="1.25.40.1010:FF:000008">
    <property type="entry name" value="Chromosome 1, whole genome shotgun sequence"/>
    <property type="match status" value="1"/>
</dbReference>
<dbReference type="Proteomes" id="UP000008549">
    <property type="component" value="Unassembled WGS sequence"/>
</dbReference>
<evidence type="ECO:0000313" key="7">
    <source>
        <dbReference type="WormBase" id="CBG15710"/>
    </source>
</evidence>
<dbReference type="PANTHER" id="PTHR22767">
    <property type="entry name" value="N-TERMINAL ACETYLTRANSFERASE-RELATED"/>
    <property type="match status" value="1"/>
</dbReference>
<dbReference type="InterPro" id="IPR019734">
    <property type="entry name" value="TPR_rpt"/>
</dbReference>
<sequence length="885" mass="101863">MVPTPAGQSSSQPLPVKELGYFKKIVPFKNLIFTQNSQKSYEQKQYKTGLKFAKQILSTPQFADHGETLAMKGLILNCMGKLTEAQECVKRGLKSDLRSYVCWHVYGLIQKTEKKYDEAIKAYKRALMIDKDNIQILRDLSLLQIHIRDYDGYLVSFGFFGILKIVLGASKYDLLRLRQNQRVSWLGYIVAHHLLKEYSLALGIIAEYIKNNTPSGYDFEFSELILYQNLIMREAGQPDVALQKLEENAAHIVDKVAYMETRANLLMDLEQPKQAEHVWRALIQRNPECLEYYDMLQTCMGIKENPKAQLAMLDALAEKYEKAAAPRRLALYLVEGEELRRRLHEWMIPMLRKGAPSLFASLVPLYKYPQKIAVIESLINEYVNKMDDEGYGNVNLEGNSAECEPATTALWLYVLAAYHYDRVHMVQLALNHIDRAIQHTPTVVENYMLKARIYKHAGDYDEAARWMEEAQSLDTADRYINGKCGKYLLRAKRPYEANKMLSKFTREGENAASHLTDMQCMWYELESGRSFRAVGKYGEALRKAHHVEFHFNTWIEDQFDFHTYCLRKMTLCYYIRLLRMEDKLRCADYYYQAAKLAIKIYLRMIDRPDDMNEHAAMIKEGMTENEIKKMKKKLKKQKEAQEEEEKKKKEKEVKEEGLQRGPQIDAEALLKTEDPLGEAAKFANNIHTFGTPKVTGYALCAEVYQRKEKVLLALKCLNEGVKRDPKHPLLHIQKVKFLKAWPTYDLTGLVRETAEELVKLVYGEEKDAAKLNDKFKIANQHDFASRLAYAEAETFLHPTVSQANWLLKSVEDSSVNGRSLRMMIKLKDGIEYGKYGKWSKEENDKLRKLVVGMFPLALDFGGGVPKTATSSTSDASTASTSSESK</sequence>
<feature type="compositionally biased region" description="Basic and acidic residues" evidence="4">
    <location>
        <begin position="637"/>
        <end position="658"/>
    </location>
</feature>
<dbReference type="PROSITE" id="PS50005">
    <property type="entry name" value="TPR"/>
    <property type="match status" value="2"/>
</dbReference>
<gene>
    <name evidence="7" type="primary">hpo-29</name>
    <name evidence="5" type="synonym">Cbr-hpo-29</name>
    <name evidence="7" type="ORF">CBG15710</name>
    <name evidence="5" type="ORF">CBG_15710</name>
</gene>
<name>A8XML0_CAEBR</name>
<keyword evidence="1" id="KW-0677">Repeat</keyword>
<feature type="repeat" description="TPR" evidence="3">
    <location>
        <begin position="444"/>
        <end position="477"/>
    </location>
</feature>
<accession>A8XML0</accession>
<dbReference type="GO" id="GO:0010698">
    <property type="term" value="F:acetyltransferase activator activity"/>
    <property type="evidence" value="ECO:0000318"/>
    <property type="project" value="GO_Central"/>
</dbReference>
<dbReference type="SUPFAM" id="SSF48452">
    <property type="entry name" value="TPR-like"/>
    <property type="match status" value="2"/>
</dbReference>
<dbReference type="Pfam" id="PF13181">
    <property type="entry name" value="TPR_8"/>
    <property type="match status" value="1"/>
</dbReference>
<dbReference type="FunCoup" id="A8XML0">
    <property type="interactions" value="3118"/>
</dbReference>
<dbReference type="AlphaFoldDB" id="A8XML0"/>